<dbReference type="PANTHER" id="PTHR14136:SF17">
    <property type="entry name" value="BTB_POZ DOMAIN-CONTAINING PROTEIN KCTD9"/>
    <property type="match status" value="1"/>
</dbReference>
<evidence type="ECO:0008006" key="3">
    <source>
        <dbReference type="Google" id="ProtNLM"/>
    </source>
</evidence>
<name>A0A0D3I6D8_EMIH1</name>
<dbReference type="STRING" id="2903.R1BAW8"/>
<dbReference type="InterPro" id="IPR051082">
    <property type="entry name" value="Pentapeptide-BTB/POZ_domain"/>
</dbReference>
<evidence type="ECO:0000313" key="2">
    <source>
        <dbReference type="Proteomes" id="UP000013827"/>
    </source>
</evidence>
<accession>A0A0D3I6D8</accession>
<dbReference type="KEGG" id="ehx:EMIHUDRAFT_465835"/>
<evidence type="ECO:0000313" key="1">
    <source>
        <dbReference type="EnsemblProtists" id="EOD06823"/>
    </source>
</evidence>
<reference evidence="1" key="2">
    <citation type="submission" date="2024-10" db="UniProtKB">
        <authorList>
            <consortium name="EnsemblProtists"/>
        </authorList>
    </citation>
    <scope>IDENTIFICATION</scope>
</reference>
<protein>
    <recommendedName>
        <fullName evidence="3">Pentapeptide repeat-containing protein</fullName>
    </recommendedName>
</protein>
<dbReference type="Proteomes" id="UP000013827">
    <property type="component" value="Unassembled WGS sequence"/>
</dbReference>
<reference evidence="2" key="1">
    <citation type="journal article" date="2013" name="Nature">
        <title>Pan genome of the phytoplankton Emiliania underpins its global distribution.</title>
        <authorList>
            <person name="Read B.A."/>
            <person name="Kegel J."/>
            <person name="Klute M.J."/>
            <person name="Kuo A."/>
            <person name="Lefebvre S.C."/>
            <person name="Maumus F."/>
            <person name="Mayer C."/>
            <person name="Miller J."/>
            <person name="Monier A."/>
            <person name="Salamov A."/>
            <person name="Young J."/>
            <person name="Aguilar M."/>
            <person name="Claverie J.M."/>
            <person name="Frickenhaus S."/>
            <person name="Gonzalez K."/>
            <person name="Herman E.K."/>
            <person name="Lin Y.C."/>
            <person name="Napier J."/>
            <person name="Ogata H."/>
            <person name="Sarno A.F."/>
            <person name="Shmutz J."/>
            <person name="Schroeder D."/>
            <person name="de Vargas C."/>
            <person name="Verret F."/>
            <person name="von Dassow P."/>
            <person name="Valentin K."/>
            <person name="Van de Peer Y."/>
            <person name="Wheeler G."/>
            <person name="Dacks J.B."/>
            <person name="Delwiche C.F."/>
            <person name="Dyhrman S.T."/>
            <person name="Glockner G."/>
            <person name="John U."/>
            <person name="Richards T."/>
            <person name="Worden A.Z."/>
            <person name="Zhang X."/>
            <person name="Grigoriev I.V."/>
            <person name="Allen A.E."/>
            <person name="Bidle K."/>
            <person name="Borodovsky M."/>
            <person name="Bowler C."/>
            <person name="Brownlee C."/>
            <person name="Cock J.M."/>
            <person name="Elias M."/>
            <person name="Gladyshev V.N."/>
            <person name="Groth M."/>
            <person name="Guda C."/>
            <person name="Hadaegh A."/>
            <person name="Iglesias-Rodriguez M.D."/>
            <person name="Jenkins J."/>
            <person name="Jones B.M."/>
            <person name="Lawson T."/>
            <person name="Leese F."/>
            <person name="Lindquist E."/>
            <person name="Lobanov A."/>
            <person name="Lomsadze A."/>
            <person name="Malik S.B."/>
            <person name="Marsh M.E."/>
            <person name="Mackinder L."/>
            <person name="Mock T."/>
            <person name="Mueller-Roeber B."/>
            <person name="Pagarete A."/>
            <person name="Parker M."/>
            <person name="Probert I."/>
            <person name="Quesneville H."/>
            <person name="Raines C."/>
            <person name="Rensing S.A."/>
            <person name="Riano-Pachon D.M."/>
            <person name="Richier S."/>
            <person name="Rokitta S."/>
            <person name="Shiraiwa Y."/>
            <person name="Soanes D.M."/>
            <person name="van der Giezen M."/>
            <person name="Wahlund T.M."/>
            <person name="Williams B."/>
            <person name="Wilson W."/>
            <person name="Wolfe G."/>
            <person name="Wurch L.L."/>
        </authorList>
    </citation>
    <scope>NUCLEOTIDE SEQUENCE</scope>
</reference>
<dbReference type="RefSeq" id="XP_005759252.1">
    <property type="nucleotide sequence ID" value="XM_005759195.1"/>
</dbReference>
<dbReference type="PaxDb" id="2903-EOD06823"/>
<dbReference type="SUPFAM" id="SSF141571">
    <property type="entry name" value="Pentapeptide repeat-like"/>
    <property type="match status" value="2"/>
</dbReference>
<organism evidence="1 2">
    <name type="scientific">Emiliania huxleyi (strain CCMP1516)</name>
    <dbReference type="NCBI Taxonomy" id="280463"/>
    <lineage>
        <taxon>Eukaryota</taxon>
        <taxon>Haptista</taxon>
        <taxon>Haptophyta</taxon>
        <taxon>Prymnesiophyceae</taxon>
        <taxon>Isochrysidales</taxon>
        <taxon>Noelaerhabdaceae</taxon>
        <taxon>Emiliania</taxon>
    </lineage>
</organism>
<dbReference type="GeneID" id="17252952"/>
<dbReference type="EnsemblProtists" id="EOD06823">
    <property type="protein sequence ID" value="EOD06823"/>
    <property type="gene ID" value="EMIHUDRAFT_465835"/>
</dbReference>
<dbReference type="AlphaFoldDB" id="A0A0D3I6D8"/>
<dbReference type="Gene3D" id="2.160.20.80">
    <property type="entry name" value="E3 ubiquitin-protein ligase SopA"/>
    <property type="match status" value="2"/>
</dbReference>
<keyword evidence="2" id="KW-1185">Reference proteome</keyword>
<dbReference type="Pfam" id="PF00805">
    <property type="entry name" value="Pentapeptide"/>
    <property type="match status" value="3"/>
</dbReference>
<proteinExistence type="predicted"/>
<dbReference type="InterPro" id="IPR001646">
    <property type="entry name" value="5peptide_repeat"/>
</dbReference>
<dbReference type="eggNOG" id="KOG1665">
    <property type="taxonomic scope" value="Eukaryota"/>
</dbReference>
<dbReference type="HOGENOM" id="CLU_033401_11_3_1"/>
<dbReference type="PANTHER" id="PTHR14136">
    <property type="entry name" value="BTB_POZ DOMAIN-CONTAINING PROTEIN KCTD9"/>
    <property type="match status" value="1"/>
</dbReference>
<sequence length="260" mass="27532">MRLVDLRGQPLRSAVFDGVDMTGASLDGADLRGCTMYGANLAGAHSLFLFYCPRRVSSLPPGTHLAGASLRGALLASANLQGANLQGANFSGAELTETDFTGAVLTDVDFSRALMRRAKIFSVQQGARAIFDGADLRDAQMTDNEMPNSSWVGTDLRINLNGPANLSYITVSNSSFRDAFLPGALLVGAHAPGIDFSGAYLQLAEFRGAHLEGGSFRKAQITDANFDWAYLDSTDFTLAVGRAKASWFGIRGSPTGLLVA</sequence>